<sequence length="332" mass="35576">MAKEIGIDLGTANVLVYVEDKGVVLNEPSVVAVDTKTEKVLAVGTEAYQMVGRTPDNIRAVRPLKDGVISDFDMTEAMLNYFIGKLGVKSAMSRPNIMVAAPTNITEIERKAIIQAAEKAGAAKVYLEYEPKVAAIGAGLDIFAPVASMVIDMGGGTADIAVLSLGDIVSSRSIRVAGDRLNHDIAFYVKNEHNLQIGERSAEQVKIEIGTAIPEDEPQTMEVRGRDNFTGMPRSIELNANEVEGAMHDTLAQIVTAAHDVLAEIQPELASDIIDRGIIMTGGGALLKGIDTLISDKLGVPVMIADHPLDNVARGAGELLEYMKKMNEGKRR</sequence>
<dbReference type="HAMAP" id="MF_02207">
    <property type="entry name" value="MreB"/>
    <property type="match status" value="1"/>
</dbReference>
<dbReference type="PANTHER" id="PTHR42749:SF4">
    <property type="entry name" value="CELL SHAPE-DETERMINING PROTEIN MBL"/>
    <property type="match status" value="1"/>
</dbReference>
<evidence type="ECO:0000256" key="1">
    <source>
        <dbReference type="ARBA" id="ARBA00022490"/>
    </source>
</evidence>
<keyword evidence="1 6" id="KW-0963">Cytoplasm</keyword>
<accession>A0A6C2C9B8</accession>
<keyword evidence="2 6" id="KW-0547">Nucleotide-binding</keyword>
<dbReference type="AlphaFoldDB" id="A0A6C2C9B8"/>
<proteinExistence type="inferred from homology"/>
<dbReference type="NCBIfam" id="NF010539">
    <property type="entry name" value="PRK13927.1"/>
    <property type="match status" value="1"/>
</dbReference>
<dbReference type="InterPro" id="IPR056546">
    <property type="entry name" value="MreB_MamK-like"/>
</dbReference>
<evidence type="ECO:0000256" key="4">
    <source>
        <dbReference type="ARBA" id="ARBA00022960"/>
    </source>
</evidence>
<keyword evidence="8" id="KW-1185">Reference proteome</keyword>
<gene>
    <name evidence="6" type="primary">mreB</name>
    <name evidence="7" type="ORF">ESZ50_02720</name>
</gene>
<feature type="binding site" evidence="6">
    <location>
        <begin position="11"/>
        <end position="13"/>
    </location>
    <ligand>
        <name>ATP</name>
        <dbReference type="ChEBI" id="CHEBI:30616"/>
    </ligand>
</feature>
<dbReference type="GO" id="GO:0005524">
    <property type="term" value="F:ATP binding"/>
    <property type="evidence" value="ECO:0007669"/>
    <property type="project" value="UniProtKB-KW"/>
</dbReference>
<keyword evidence="3 6" id="KW-0067">ATP-binding</keyword>
<comment type="function">
    <text evidence="6">Forms membrane-associated dynamic filaments that are essential for cell shape determination. Acts by regulating cell wall synthesis and cell elongation, and thus cell shape. A feedback loop between cell geometry and MreB localization may maintain elongated cell shape by targeting cell wall growth to regions of negative cell wall curvature.</text>
</comment>
<dbReference type="GO" id="GO:0005737">
    <property type="term" value="C:cytoplasm"/>
    <property type="evidence" value="ECO:0007669"/>
    <property type="project" value="UniProtKB-SubCell"/>
</dbReference>
<dbReference type="Gene3D" id="3.30.420.40">
    <property type="match status" value="2"/>
</dbReference>
<dbReference type="GO" id="GO:0000902">
    <property type="term" value="P:cell morphogenesis"/>
    <property type="evidence" value="ECO:0007669"/>
    <property type="project" value="InterPro"/>
</dbReference>
<comment type="caution">
    <text evidence="7">The sequence shown here is derived from an EMBL/GenBank/DDBJ whole genome shotgun (WGS) entry which is preliminary data.</text>
</comment>
<dbReference type="Pfam" id="PF06723">
    <property type="entry name" value="MreB_Mbl"/>
    <property type="match status" value="1"/>
</dbReference>
<evidence type="ECO:0000313" key="7">
    <source>
        <dbReference type="EMBL" id="TYC50282.1"/>
    </source>
</evidence>
<feature type="binding site" evidence="6">
    <location>
        <begin position="155"/>
        <end position="157"/>
    </location>
    <ligand>
        <name>ATP</name>
        <dbReference type="ChEBI" id="CHEBI:30616"/>
    </ligand>
</feature>
<dbReference type="OrthoDB" id="9768127at2"/>
<feature type="binding site" evidence="6">
    <location>
        <begin position="203"/>
        <end position="206"/>
    </location>
    <ligand>
        <name>ATP</name>
        <dbReference type="ChEBI" id="CHEBI:30616"/>
    </ligand>
</feature>
<dbReference type="Proteomes" id="UP000371977">
    <property type="component" value="Unassembled WGS sequence"/>
</dbReference>
<feature type="binding site" evidence="6">
    <location>
        <begin position="283"/>
        <end position="286"/>
    </location>
    <ligand>
        <name>ATP</name>
        <dbReference type="ChEBI" id="CHEBI:30616"/>
    </ligand>
</feature>
<name>A0A6C2C9B8_9LACO</name>
<dbReference type="NCBIfam" id="TIGR00904">
    <property type="entry name" value="mreB"/>
    <property type="match status" value="1"/>
</dbReference>
<dbReference type="PRINTS" id="PR01652">
    <property type="entry name" value="SHAPEPROTEIN"/>
</dbReference>
<comment type="subcellular location">
    <subcellularLocation>
        <location evidence="6">Cytoplasm</location>
    </subcellularLocation>
    <text evidence="6">Membrane-associated.</text>
</comment>
<dbReference type="GO" id="GO:0008360">
    <property type="term" value="P:regulation of cell shape"/>
    <property type="evidence" value="ECO:0007669"/>
    <property type="project" value="UniProtKB-UniRule"/>
</dbReference>
<dbReference type="PANTHER" id="PTHR42749">
    <property type="entry name" value="CELL SHAPE-DETERMINING PROTEIN MREB"/>
    <property type="match status" value="1"/>
</dbReference>
<dbReference type="InterPro" id="IPR004753">
    <property type="entry name" value="MreB"/>
</dbReference>
<comment type="similarity">
    <text evidence="5 6">Belongs to the FtsA/MreB family.</text>
</comment>
<evidence type="ECO:0000256" key="3">
    <source>
        <dbReference type="ARBA" id="ARBA00022840"/>
    </source>
</evidence>
<organism evidence="7 8">
    <name type="scientific">Weissella muntiaci</name>
    <dbReference type="NCBI Taxonomy" id="2508881"/>
    <lineage>
        <taxon>Bacteria</taxon>
        <taxon>Bacillati</taxon>
        <taxon>Bacillota</taxon>
        <taxon>Bacilli</taxon>
        <taxon>Lactobacillales</taxon>
        <taxon>Lactobacillaceae</taxon>
        <taxon>Weissella</taxon>
    </lineage>
</organism>
<evidence type="ECO:0000313" key="8">
    <source>
        <dbReference type="Proteomes" id="UP000371977"/>
    </source>
</evidence>
<dbReference type="InterPro" id="IPR043129">
    <property type="entry name" value="ATPase_NBD"/>
</dbReference>
<reference evidence="7 8" key="1">
    <citation type="submission" date="2019-01" db="EMBL/GenBank/DDBJ databases">
        <title>Weissella sp. nov., a novel lactic acid bacterium isolated from animal feces.</title>
        <authorList>
            <person name="Wang L.-T."/>
        </authorList>
    </citation>
    <scope>NUCLEOTIDE SEQUENCE [LARGE SCALE GENOMIC DNA]</scope>
    <source>
        <strain evidence="7 8">8H-2</strain>
    </source>
</reference>
<comment type="subunit">
    <text evidence="6">Forms polymers.</text>
</comment>
<dbReference type="RefSeq" id="WP_148622073.1">
    <property type="nucleotide sequence ID" value="NZ_SDGZ01000009.1"/>
</dbReference>
<dbReference type="SUPFAM" id="SSF53067">
    <property type="entry name" value="Actin-like ATPase domain"/>
    <property type="match status" value="2"/>
</dbReference>
<dbReference type="EMBL" id="SDGZ01000009">
    <property type="protein sequence ID" value="TYC50282.1"/>
    <property type="molecule type" value="Genomic_DNA"/>
</dbReference>
<dbReference type="CDD" id="cd10225">
    <property type="entry name" value="ASKHA_NBD_MreB-like"/>
    <property type="match status" value="1"/>
</dbReference>
<evidence type="ECO:0000256" key="6">
    <source>
        <dbReference type="HAMAP-Rule" id="MF_02207"/>
    </source>
</evidence>
<protein>
    <recommendedName>
        <fullName evidence="6">Cell shape-determining protein MreB</fullName>
    </recommendedName>
</protein>
<keyword evidence="4 6" id="KW-0133">Cell shape</keyword>
<evidence type="ECO:0000256" key="5">
    <source>
        <dbReference type="ARBA" id="ARBA00023458"/>
    </source>
</evidence>
<evidence type="ECO:0000256" key="2">
    <source>
        <dbReference type="ARBA" id="ARBA00022741"/>
    </source>
</evidence>